<sequence length="397" mass="44217">MTSTYNHLLLEEDLFLKYFDYAATTPMCEEALEAYKECASTYYANANSLHDLGTSAEQLYTQCKRTISEVLGADTDQLFITNGGSEANWIALDFHTNNSSGKHIIISQAEHNSLHKICEIFKKEGYSITSIPLDESGRINIGALQNATTEDTCLVALQHINGEIGTMQPIDEVANWCEEKQIKLHVDAVQSFGKLDISHITKRVDSLSFASHKFYGPKGSGGLYLKEAHNTNAKRTSQLMLEGNTIDVPSVAAMTVAAKVTVGDCHSEFTRMKYMREEFIDKLSSINHLIEIYGCENEDFQLPSILGLGIRGLEGQWLMLECNRKGYAISTGSACDVKYNHTPNTLKALGVSDERAKEFIRISFGKYTKLEDVIGLAQTIKEIVYEHLGIDQVEKVK</sequence>
<protein>
    <submittedName>
        <fullName evidence="4">Cysteine desulfurase</fullName>
        <ecNumber evidence="4">2.8.1.7</ecNumber>
    </submittedName>
</protein>
<dbReference type="NCBIfam" id="NF002806">
    <property type="entry name" value="PRK02948.1"/>
    <property type="match status" value="1"/>
</dbReference>
<accession>A0A2I0QX54</accession>
<evidence type="ECO:0000256" key="1">
    <source>
        <dbReference type="ARBA" id="ARBA00001933"/>
    </source>
</evidence>
<dbReference type="PIRSF" id="PIRSF005572">
    <property type="entry name" value="NifS"/>
    <property type="match status" value="1"/>
</dbReference>
<dbReference type="InterPro" id="IPR016454">
    <property type="entry name" value="Cysteine_dSase"/>
</dbReference>
<comment type="caution">
    <text evidence="4">The sequence shown here is derived from an EMBL/GenBank/DDBJ whole genome shotgun (WGS) entry which is preliminary data.</text>
</comment>
<dbReference type="InterPro" id="IPR015421">
    <property type="entry name" value="PyrdxlP-dep_Trfase_major"/>
</dbReference>
<evidence type="ECO:0000259" key="3">
    <source>
        <dbReference type="Pfam" id="PF00266"/>
    </source>
</evidence>
<dbReference type="GO" id="GO:0031071">
    <property type="term" value="F:cysteine desulfurase activity"/>
    <property type="evidence" value="ECO:0007669"/>
    <property type="project" value="UniProtKB-EC"/>
</dbReference>
<proteinExistence type="predicted"/>
<feature type="domain" description="Aminotransferase class V" evidence="3">
    <location>
        <begin position="18"/>
        <end position="373"/>
    </location>
</feature>
<evidence type="ECO:0000256" key="2">
    <source>
        <dbReference type="ARBA" id="ARBA00022898"/>
    </source>
</evidence>
<dbReference type="InterPro" id="IPR015422">
    <property type="entry name" value="PyrdxlP-dep_Trfase_small"/>
</dbReference>
<keyword evidence="4" id="KW-0808">Transferase</keyword>
<reference evidence="4 5" key="1">
    <citation type="submission" date="2017-06" db="EMBL/GenBank/DDBJ databases">
        <title>the draft geome sequence of Illustriluteabacillus marina B3227.</title>
        <authorList>
            <person name="He R.-H."/>
            <person name="Du Z.-J."/>
        </authorList>
    </citation>
    <scope>NUCLEOTIDE SEQUENCE [LARGE SCALE GENOMIC DNA]</scope>
    <source>
        <strain evidence="4 5">B3227</strain>
    </source>
</reference>
<name>A0A2I0QX54_9BACI</name>
<dbReference type="InterPro" id="IPR015424">
    <property type="entry name" value="PyrdxlP-dep_Trfase"/>
</dbReference>
<evidence type="ECO:0000313" key="4">
    <source>
        <dbReference type="EMBL" id="PKR78927.1"/>
    </source>
</evidence>
<dbReference type="Proteomes" id="UP000243524">
    <property type="component" value="Unassembled WGS sequence"/>
</dbReference>
<organism evidence="4 5">
    <name type="scientific">Halalkalibacillus sediminis</name>
    <dbReference type="NCBI Taxonomy" id="2018042"/>
    <lineage>
        <taxon>Bacteria</taxon>
        <taxon>Bacillati</taxon>
        <taxon>Bacillota</taxon>
        <taxon>Bacilli</taxon>
        <taxon>Bacillales</taxon>
        <taxon>Bacillaceae</taxon>
        <taxon>Halalkalibacillus</taxon>
    </lineage>
</organism>
<dbReference type="EMBL" id="PJNH01000001">
    <property type="protein sequence ID" value="PKR78927.1"/>
    <property type="molecule type" value="Genomic_DNA"/>
</dbReference>
<dbReference type="SUPFAM" id="SSF53383">
    <property type="entry name" value="PLP-dependent transferases"/>
    <property type="match status" value="1"/>
</dbReference>
<dbReference type="PANTHER" id="PTHR11601:SF36">
    <property type="entry name" value="CYSTEINE DESULFURASE NIFS-RELATED"/>
    <property type="match status" value="1"/>
</dbReference>
<dbReference type="Gene3D" id="3.90.1150.10">
    <property type="entry name" value="Aspartate Aminotransferase, domain 1"/>
    <property type="match status" value="1"/>
</dbReference>
<evidence type="ECO:0000313" key="5">
    <source>
        <dbReference type="Proteomes" id="UP000243524"/>
    </source>
</evidence>
<gene>
    <name evidence="4" type="ORF">CEY16_04005</name>
</gene>
<dbReference type="Pfam" id="PF00266">
    <property type="entry name" value="Aminotran_5"/>
    <property type="match status" value="1"/>
</dbReference>
<dbReference type="InterPro" id="IPR000192">
    <property type="entry name" value="Aminotrans_V_dom"/>
</dbReference>
<comment type="cofactor">
    <cofactor evidence="1">
        <name>pyridoxal 5'-phosphate</name>
        <dbReference type="ChEBI" id="CHEBI:597326"/>
    </cofactor>
</comment>
<dbReference type="Gene3D" id="3.40.640.10">
    <property type="entry name" value="Type I PLP-dependent aspartate aminotransferase-like (Major domain)"/>
    <property type="match status" value="1"/>
</dbReference>
<keyword evidence="2" id="KW-0663">Pyridoxal phosphate</keyword>
<keyword evidence="5" id="KW-1185">Reference proteome</keyword>
<dbReference type="PANTHER" id="PTHR11601">
    <property type="entry name" value="CYSTEINE DESULFURYLASE FAMILY MEMBER"/>
    <property type="match status" value="1"/>
</dbReference>
<dbReference type="AlphaFoldDB" id="A0A2I0QX54"/>
<dbReference type="EC" id="2.8.1.7" evidence="4"/>